<dbReference type="PANTHER" id="PTHR43188:SF1">
    <property type="entry name" value="ACYL-COA DEHYDROGENASE"/>
    <property type="match status" value="1"/>
</dbReference>
<dbReference type="Proteomes" id="UP001642360">
    <property type="component" value="Unassembled WGS sequence"/>
</dbReference>
<dbReference type="InterPro" id="IPR006089">
    <property type="entry name" value="Acyl-CoA_DH_CS"/>
</dbReference>
<dbReference type="AlphaFoldDB" id="A0ABC8TWW1"/>
<dbReference type="InterPro" id="IPR037069">
    <property type="entry name" value="AcylCoA_DH/ox_N_sf"/>
</dbReference>
<dbReference type="InterPro" id="IPR036250">
    <property type="entry name" value="AcylCo_DH-like_C"/>
</dbReference>
<evidence type="ECO:0000259" key="6">
    <source>
        <dbReference type="Pfam" id="PF00441"/>
    </source>
</evidence>
<dbReference type="SUPFAM" id="SSF56645">
    <property type="entry name" value="Acyl-CoA dehydrogenase NM domain-like"/>
    <property type="match status" value="1"/>
</dbReference>
<feature type="domain" description="Acyl-CoA dehydrogenase/oxidase N-terminal" evidence="8">
    <location>
        <begin position="56"/>
        <end position="165"/>
    </location>
</feature>
<dbReference type="Gene3D" id="2.40.110.10">
    <property type="entry name" value="Butyryl-CoA Dehydrogenase, subunit A, domain 2"/>
    <property type="match status" value="1"/>
</dbReference>
<dbReference type="InterPro" id="IPR045008">
    <property type="entry name" value="ACX4-like"/>
</dbReference>
<dbReference type="FunFam" id="1.20.140.10:FF:000021">
    <property type="entry name" value="Acyl-coenzyme A oxidase 4, peroxisomal"/>
    <property type="match status" value="1"/>
</dbReference>
<dbReference type="PROSITE" id="PS00073">
    <property type="entry name" value="ACYL_COA_DH_2"/>
    <property type="match status" value="1"/>
</dbReference>
<dbReference type="InterPro" id="IPR009100">
    <property type="entry name" value="AcylCoA_DH/oxidase_NM_dom_sf"/>
</dbReference>
<dbReference type="PANTHER" id="PTHR43188">
    <property type="entry name" value="ACYL-COENZYME A OXIDASE"/>
    <property type="match status" value="1"/>
</dbReference>
<dbReference type="Pfam" id="PF02771">
    <property type="entry name" value="Acyl-CoA_dh_N"/>
    <property type="match status" value="1"/>
</dbReference>
<evidence type="ECO:0000259" key="7">
    <source>
        <dbReference type="Pfam" id="PF02770"/>
    </source>
</evidence>
<dbReference type="Gene3D" id="1.10.540.10">
    <property type="entry name" value="Acyl-CoA dehydrogenase/oxidase, N-terminal domain"/>
    <property type="match status" value="1"/>
</dbReference>
<dbReference type="Pfam" id="PF02770">
    <property type="entry name" value="Acyl-CoA_dh_M"/>
    <property type="match status" value="1"/>
</dbReference>
<dbReference type="FunFam" id="1.10.540.10:FF:000014">
    <property type="entry name" value="Acyl-coenzyme A oxidase 4, peroxisomal"/>
    <property type="match status" value="1"/>
</dbReference>
<dbReference type="InterPro" id="IPR013786">
    <property type="entry name" value="AcylCoA_DH/ox_N"/>
</dbReference>
<evidence type="ECO:0000259" key="8">
    <source>
        <dbReference type="Pfam" id="PF02771"/>
    </source>
</evidence>
<dbReference type="FunFam" id="2.40.110.10:FF:000013">
    <property type="entry name" value="Acyl-coenzyme A oxidase 4 peroxisomal"/>
    <property type="match status" value="1"/>
</dbReference>
<keyword evidence="5" id="KW-0560">Oxidoreductase</keyword>
<evidence type="ECO:0000313" key="9">
    <source>
        <dbReference type="EMBL" id="CAK9172030.1"/>
    </source>
</evidence>
<accession>A0ABC8TWW1</accession>
<dbReference type="InterPro" id="IPR006091">
    <property type="entry name" value="Acyl-CoA_Oxase/DH_mid-dom"/>
</dbReference>
<reference evidence="9 10" key="1">
    <citation type="submission" date="2024-02" db="EMBL/GenBank/DDBJ databases">
        <authorList>
            <person name="Vignale AGUSTIN F."/>
            <person name="Sosa J E."/>
            <person name="Modenutti C."/>
        </authorList>
    </citation>
    <scope>NUCLEOTIDE SEQUENCE [LARGE SCALE GENOMIC DNA]</scope>
</reference>
<comment type="similarity">
    <text evidence="2 5">Belongs to the acyl-CoA dehydrogenase family.</text>
</comment>
<dbReference type="GO" id="GO:0016491">
    <property type="term" value="F:oxidoreductase activity"/>
    <property type="evidence" value="ECO:0007669"/>
    <property type="project" value="UniProtKB-KW"/>
</dbReference>
<dbReference type="SUPFAM" id="SSF47203">
    <property type="entry name" value="Acyl-CoA dehydrogenase C-terminal domain-like"/>
    <property type="match status" value="2"/>
</dbReference>
<evidence type="ECO:0008006" key="11">
    <source>
        <dbReference type="Google" id="ProtNLM"/>
    </source>
</evidence>
<comment type="caution">
    <text evidence="9">The sequence shown here is derived from an EMBL/GenBank/DDBJ whole genome shotgun (WGS) entry which is preliminary data.</text>
</comment>
<keyword evidence="3 5" id="KW-0285">Flavoprotein</keyword>
<dbReference type="Pfam" id="PF00441">
    <property type="entry name" value="Acyl-CoA_dh_1"/>
    <property type="match status" value="2"/>
</dbReference>
<evidence type="ECO:0000256" key="1">
    <source>
        <dbReference type="ARBA" id="ARBA00001974"/>
    </source>
</evidence>
<name>A0ABC8TWW1_9AQUA</name>
<gene>
    <name evidence="9" type="ORF">ILEXP_LOCUS41659</name>
</gene>
<proteinExistence type="inferred from homology"/>
<evidence type="ECO:0000256" key="2">
    <source>
        <dbReference type="ARBA" id="ARBA00009347"/>
    </source>
</evidence>
<dbReference type="EMBL" id="CAUOFW020005891">
    <property type="protein sequence ID" value="CAK9172030.1"/>
    <property type="molecule type" value="Genomic_DNA"/>
</dbReference>
<evidence type="ECO:0000256" key="3">
    <source>
        <dbReference type="ARBA" id="ARBA00022630"/>
    </source>
</evidence>
<dbReference type="InterPro" id="IPR046373">
    <property type="entry name" value="Acyl-CoA_Oxase/DH_mid-dom_sf"/>
</dbReference>
<feature type="domain" description="Acyl-CoA oxidase/dehydrogenase middle" evidence="7">
    <location>
        <begin position="171"/>
        <end position="263"/>
    </location>
</feature>
<dbReference type="InterPro" id="IPR009075">
    <property type="entry name" value="AcylCo_DH/oxidase_C"/>
</dbReference>
<protein>
    <recommendedName>
        <fullName evidence="11">Acyl-coenzyme A oxidase 4, peroxisomal</fullName>
    </recommendedName>
</protein>
<dbReference type="Gene3D" id="1.20.140.10">
    <property type="entry name" value="Butyryl-CoA Dehydrogenase, subunit A, domain 3"/>
    <property type="match status" value="2"/>
</dbReference>
<feature type="domain" description="Acyl-CoA dehydrogenase/oxidase C-terminal" evidence="6">
    <location>
        <begin position="439"/>
        <end position="552"/>
    </location>
</feature>
<feature type="domain" description="Acyl-CoA dehydrogenase/oxidase C-terminal" evidence="6">
    <location>
        <begin position="281"/>
        <end position="404"/>
    </location>
</feature>
<evidence type="ECO:0000313" key="10">
    <source>
        <dbReference type="Proteomes" id="UP001642360"/>
    </source>
</evidence>
<evidence type="ECO:0000256" key="5">
    <source>
        <dbReference type="RuleBase" id="RU362125"/>
    </source>
</evidence>
<sequence length="570" mass="63136">MTGQSAKAQDDMYKEAKSSYFDLPALDVSVAFPQATSASIFPPCTSDYYQFNDLLTPEEQAIRIKVRECMEKEVAPIMTKYWEKAEFPFEIIPKLGALSIAGGTIKGYGCPGLSITASAIIAAECARVDASCSTFILVHSSLAMLTIALCGSETQKQKYLPSLAQLNTVACWALTEPDYGSDASALKTTAIKVSGGWILEGQKRWIGNSTFADVLVIFARNTSTNQINGFIVKKDAPGLQATKIENKIGLRMVQNGDILLKKVFVPDEDRLPGVNSFQDTNKVLAVSRVMVAWQPIGISMGVYDMCHRYLKERKQFGAPLATFQINQQKLVQMLGNVQAMILVGWRLCKLYEKDKMTPGHASLGKSWITLRARETVSLGRELLGGNGILADFLVAKVLAVSRVMVAWQPIGISMGVYDMCHRYHNKEMLYFWQDITWGKYLKERKQFGAPLATFQINQQKLVQMLGNVQAMILVGWRLCKLYEKDKMTPGHASLGKSWITLRARETVSLGRELLGGNGILADFLVAKAFCDLEPIYTYEGTYDINTLVTGREITGVASFKPAASTQRSRL</sequence>
<evidence type="ECO:0000256" key="4">
    <source>
        <dbReference type="ARBA" id="ARBA00022827"/>
    </source>
</evidence>
<comment type="cofactor">
    <cofactor evidence="1 5">
        <name>FAD</name>
        <dbReference type="ChEBI" id="CHEBI:57692"/>
    </cofactor>
</comment>
<keyword evidence="10" id="KW-1185">Reference proteome</keyword>
<organism evidence="9 10">
    <name type="scientific">Ilex paraguariensis</name>
    <name type="common">yerba mate</name>
    <dbReference type="NCBI Taxonomy" id="185542"/>
    <lineage>
        <taxon>Eukaryota</taxon>
        <taxon>Viridiplantae</taxon>
        <taxon>Streptophyta</taxon>
        <taxon>Embryophyta</taxon>
        <taxon>Tracheophyta</taxon>
        <taxon>Spermatophyta</taxon>
        <taxon>Magnoliopsida</taxon>
        <taxon>eudicotyledons</taxon>
        <taxon>Gunneridae</taxon>
        <taxon>Pentapetalae</taxon>
        <taxon>asterids</taxon>
        <taxon>campanulids</taxon>
        <taxon>Aquifoliales</taxon>
        <taxon>Aquifoliaceae</taxon>
        <taxon>Ilex</taxon>
    </lineage>
</organism>
<keyword evidence="4 5" id="KW-0274">FAD</keyword>